<accession>A0A7J7JFQ3</accession>
<feature type="compositionally biased region" description="Pro residues" evidence="4">
    <location>
        <begin position="628"/>
        <end position="659"/>
    </location>
</feature>
<sequence length="805" mass="86187">MEGNRSSQTPATSEAPPTPTADQSELIKSENPELLKVLSEEPYAGKNNSAQINGEAKKSGSLTYSQQQNQLYIFSSQMANRAVDSVASRAHPSIFHFHLDDPETKQFLQVNHTKPMLPTSQSRDPMMPPKVSNPHRHPRAHHGPPSSSAPLMWNDMKSPSYSNQHLPRQAYGRGAMYMGHDMKSSMTPNISHQSVPDERLTPSQRQHRENSLASLKRIQQMLFADGGMGESDFSHINMAQDQQPQYLPPCSQAPQYNLGGYGMNQQPPPSAAPMPMYSPGMPSMAPQMHPCMMESKPPPPYPVLPSNAPSQPVPAVPKKAGRKRKSSAAASPAQTPPLDHPPIKMEKPAIPPSPLASQPHTPNPTNPQAVKPEDVGVSGPVKGAMQHSVSRQHSMPNLLPPKTSGPPYRMMQAGQPTPYQGTPAMGGPPSYNSSLRRGQSAESMTVPPSQRHMYMQPENQERAIEKQLNTAHQPHSSAAAMPGNADLQQPMYANMPSSQSNIDSRDGGLSNITSASLANIAKGMEQMSQKIAQNGPYGELHRVAPHPDPNSSEQPRNGPPPSSAAGGQHPPPHSSHHSVNNTFVNAHMSIGQLNIQNVTADQSYQGSGVPPHMQQHVDVSMNNFSGGMPPPGPQPDPMYKPPQPAPAPPAAAQPGPAPTAPAVSIQNKGSSTISYLPVTQPSIPPSHDPVLPAKPNYDFLAAERFPPANPGYLPSEGGHSMMMPGPMPHRPPGSMYGRHVPPPGASHMMPSVAAGPMTGMHMSESIPRGAAPSYMMSSHQSSMSMGYNPAPTPGVHPGAMDSVCI</sequence>
<organism evidence="6 7">
    <name type="scientific">Bugula neritina</name>
    <name type="common">Brown bryozoan</name>
    <name type="synonym">Sertularia neritina</name>
    <dbReference type="NCBI Taxonomy" id="10212"/>
    <lineage>
        <taxon>Eukaryota</taxon>
        <taxon>Metazoa</taxon>
        <taxon>Spiralia</taxon>
        <taxon>Lophotrochozoa</taxon>
        <taxon>Bryozoa</taxon>
        <taxon>Gymnolaemata</taxon>
        <taxon>Cheilostomatida</taxon>
        <taxon>Flustrina</taxon>
        <taxon>Buguloidea</taxon>
        <taxon>Bugulidae</taxon>
        <taxon>Bugula</taxon>
    </lineage>
</organism>
<dbReference type="Pfam" id="PF11502">
    <property type="entry name" value="BCL9"/>
    <property type="match status" value="1"/>
</dbReference>
<evidence type="ECO:0000313" key="7">
    <source>
        <dbReference type="Proteomes" id="UP000593567"/>
    </source>
</evidence>
<comment type="subcellular location">
    <subcellularLocation>
        <location evidence="1">Nucleus</location>
    </subcellularLocation>
</comment>
<feature type="region of interest" description="Disordered" evidence="4">
    <location>
        <begin position="115"/>
        <end position="151"/>
    </location>
</feature>
<evidence type="ECO:0000256" key="1">
    <source>
        <dbReference type="ARBA" id="ARBA00004123"/>
    </source>
</evidence>
<keyword evidence="3" id="KW-0539">Nucleus</keyword>
<feature type="region of interest" description="Disordered" evidence="4">
    <location>
        <begin position="1"/>
        <end position="26"/>
    </location>
</feature>
<feature type="compositionally biased region" description="Basic residues" evidence="4">
    <location>
        <begin position="133"/>
        <end position="142"/>
    </location>
</feature>
<protein>
    <recommendedName>
        <fullName evidence="5">B-cell lymphoma 9 beta-catenin binding domain-containing protein</fullName>
    </recommendedName>
</protein>
<reference evidence="6" key="1">
    <citation type="submission" date="2020-06" db="EMBL/GenBank/DDBJ databases">
        <title>Draft genome of Bugula neritina, a colonial animal packing powerful symbionts and potential medicines.</title>
        <authorList>
            <person name="Rayko M."/>
        </authorList>
    </citation>
    <scope>NUCLEOTIDE SEQUENCE [LARGE SCALE GENOMIC DNA]</scope>
    <source>
        <strain evidence="6">Kwan_BN1</strain>
    </source>
</reference>
<comment type="similarity">
    <text evidence="2">Belongs to the BCL9 family.</text>
</comment>
<evidence type="ECO:0000256" key="2">
    <source>
        <dbReference type="ARBA" id="ARBA00009200"/>
    </source>
</evidence>
<dbReference type="GO" id="GO:0005634">
    <property type="term" value="C:nucleus"/>
    <property type="evidence" value="ECO:0007669"/>
    <property type="project" value="UniProtKB-SubCell"/>
</dbReference>
<evidence type="ECO:0000259" key="5">
    <source>
        <dbReference type="Pfam" id="PF11502"/>
    </source>
</evidence>
<proteinExistence type="inferred from homology"/>
<evidence type="ECO:0000313" key="6">
    <source>
        <dbReference type="EMBL" id="KAF6025129.1"/>
    </source>
</evidence>
<evidence type="ECO:0000256" key="3">
    <source>
        <dbReference type="ARBA" id="ARBA00023242"/>
    </source>
</evidence>
<comment type="caution">
    <text evidence="6">The sequence shown here is derived from an EMBL/GenBank/DDBJ whole genome shotgun (WGS) entry which is preliminary data.</text>
</comment>
<evidence type="ECO:0000256" key="4">
    <source>
        <dbReference type="SAM" id="MobiDB-lite"/>
    </source>
</evidence>
<keyword evidence="7" id="KW-1185">Reference proteome</keyword>
<dbReference type="Proteomes" id="UP000593567">
    <property type="component" value="Unassembled WGS sequence"/>
</dbReference>
<feature type="region of interest" description="Disordered" evidence="4">
    <location>
        <begin position="288"/>
        <end position="451"/>
    </location>
</feature>
<feature type="compositionally biased region" description="Polar residues" evidence="4">
    <location>
        <begin position="467"/>
        <end position="476"/>
    </location>
</feature>
<feature type="compositionally biased region" description="Polar residues" evidence="4">
    <location>
        <begin position="430"/>
        <end position="448"/>
    </location>
</feature>
<dbReference type="AlphaFoldDB" id="A0A7J7JFQ3"/>
<name>A0A7J7JFQ3_BUGNE</name>
<feature type="compositionally biased region" description="Low complexity" evidence="4">
    <location>
        <begin position="1"/>
        <end position="15"/>
    </location>
</feature>
<dbReference type="InterPro" id="IPR024670">
    <property type="entry name" value="BCL9_beta-catenin-bd_dom"/>
</dbReference>
<feature type="region of interest" description="Disordered" evidence="4">
    <location>
        <begin position="463"/>
        <end position="509"/>
    </location>
</feature>
<gene>
    <name evidence="6" type="ORF">EB796_016559</name>
</gene>
<feature type="region of interest" description="Disordered" evidence="4">
    <location>
        <begin position="622"/>
        <end position="665"/>
    </location>
</feature>
<dbReference type="OrthoDB" id="7668649at2759"/>
<feature type="domain" description="B-cell lymphoma 9 beta-catenin binding" evidence="5">
    <location>
        <begin position="200"/>
        <end position="226"/>
    </location>
</feature>
<feature type="region of interest" description="Disordered" evidence="4">
    <location>
        <begin position="538"/>
        <end position="580"/>
    </location>
</feature>
<dbReference type="EMBL" id="VXIV02002492">
    <property type="protein sequence ID" value="KAF6025129.1"/>
    <property type="molecule type" value="Genomic_DNA"/>
</dbReference>